<keyword evidence="1" id="KW-0677">Repeat</keyword>
<evidence type="ECO:0008006" key="4">
    <source>
        <dbReference type="Google" id="ProtNLM"/>
    </source>
</evidence>
<feature type="repeat" description="RCC1" evidence="2">
    <location>
        <begin position="166"/>
        <end position="214"/>
    </location>
</feature>
<proteinExistence type="predicted"/>
<dbReference type="PROSITE" id="PS50012">
    <property type="entry name" value="RCC1_3"/>
    <property type="match status" value="8"/>
</dbReference>
<sequence>MMGKLGLGHDRDTPAPERVQDFEGKLPNNVDAKSLRCVAVACGEFASAAIATTPDDLNILFTWGNNRSGQLGLGDESPRFKAHYVAMQDEKGANLSVTHVAMGKDHTAIVTVTGRVATWGENNFGQLGFPCEGLQLSPQFIGEKYLRDAVQVECGERHTSALTKSGTVYSWGSGETHQIGIMDNVDQPLPVKVEGVVANRITVGMSASAAFTQEGDVYMWGYSLESAVPIKVPALEDQFVVTGDIGSDECVALVTGISQDVFAVNLSGEEEEEDRDGGEQQEEQNSIKVERYDALKGLRISQFSCGSEHNLALTRGGQIFAWGANSSFQLGTGDDEYASTPMKIQILDMSIQITQVCAGSEHSVALASDGTVWTWGSGQMGRLGHGGDADVKQPKLVAGLAKAAKIKFVTCGRFNTGAISQDGTKLFGWGAGANGQLGPGRDPALEPKDIKLPDTKLKMLAFGDRHAACVTDKGLAYTWGNNQFGQLGRHTIETHDVPNPVKKLLPDHLASQVFCSMMTTFFLTTKGAVLGCGSMETKQLGPGAEEDVFAPVEIKCGDGKTPVKLIELSTGQIDCCALTEEGELYVWGFSFEEVPAKVLAPDGAKITLMDLGGDALLMAT</sequence>
<feature type="repeat" description="RCC1" evidence="2">
    <location>
        <begin position="474"/>
        <end position="526"/>
    </location>
</feature>
<feature type="repeat" description="RCC1" evidence="2">
    <location>
        <begin position="114"/>
        <end position="165"/>
    </location>
</feature>
<dbReference type="InterPro" id="IPR051210">
    <property type="entry name" value="Ub_ligase/GEF_domain"/>
</dbReference>
<dbReference type="PROSITE" id="PS00626">
    <property type="entry name" value="RCC1_2"/>
    <property type="match status" value="1"/>
</dbReference>
<dbReference type="PANTHER" id="PTHR22870:SF408">
    <property type="entry name" value="OS09G0560450 PROTEIN"/>
    <property type="match status" value="1"/>
</dbReference>
<dbReference type="SUPFAM" id="SSF50985">
    <property type="entry name" value="RCC1/BLIP-II"/>
    <property type="match status" value="2"/>
</dbReference>
<evidence type="ECO:0000256" key="2">
    <source>
        <dbReference type="PROSITE-ProRule" id="PRU00235"/>
    </source>
</evidence>
<accession>A0A7S4DW47</accession>
<feature type="repeat" description="RCC1" evidence="2">
    <location>
        <begin position="370"/>
        <end position="422"/>
    </location>
</feature>
<feature type="repeat" description="RCC1" evidence="2">
    <location>
        <begin position="527"/>
        <end position="581"/>
    </location>
</feature>
<dbReference type="AlphaFoldDB" id="A0A7S4DW47"/>
<evidence type="ECO:0000256" key="1">
    <source>
        <dbReference type="ARBA" id="ARBA00022737"/>
    </source>
</evidence>
<feature type="repeat" description="RCC1" evidence="2">
    <location>
        <begin position="317"/>
        <end position="369"/>
    </location>
</feature>
<dbReference type="Gene3D" id="2.130.10.30">
    <property type="entry name" value="Regulator of chromosome condensation 1/beta-lactamase-inhibitor protein II"/>
    <property type="match status" value="2"/>
</dbReference>
<reference evidence="3" key="1">
    <citation type="submission" date="2021-01" db="EMBL/GenBank/DDBJ databases">
        <authorList>
            <person name="Corre E."/>
            <person name="Pelletier E."/>
            <person name="Niang G."/>
            <person name="Scheremetjew M."/>
            <person name="Finn R."/>
            <person name="Kale V."/>
            <person name="Holt S."/>
            <person name="Cochrane G."/>
            <person name="Meng A."/>
            <person name="Brown T."/>
            <person name="Cohen L."/>
        </authorList>
    </citation>
    <scope>NUCLEOTIDE SEQUENCE</scope>
    <source>
        <strain evidence="3">CCCM811</strain>
    </source>
</reference>
<name>A0A7S4DW47_9EUKA</name>
<dbReference type="InterPro" id="IPR009091">
    <property type="entry name" value="RCC1/BLIP-II"/>
</dbReference>
<feature type="repeat" description="RCC1" evidence="2">
    <location>
        <begin position="58"/>
        <end position="113"/>
    </location>
</feature>
<dbReference type="Pfam" id="PF00415">
    <property type="entry name" value="RCC1"/>
    <property type="match status" value="7"/>
</dbReference>
<dbReference type="PANTHER" id="PTHR22870">
    <property type="entry name" value="REGULATOR OF CHROMOSOME CONDENSATION"/>
    <property type="match status" value="1"/>
</dbReference>
<dbReference type="PRINTS" id="PR00633">
    <property type="entry name" value="RCCNDNSATION"/>
</dbReference>
<gene>
    <name evidence="3" type="ORF">LGLO00237_LOCUS25371</name>
</gene>
<dbReference type="InterPro" id="IPR000408">
    <property type="entry name" value="Reg_chr_condens"/>
</dbReference>
<evidence type="ECO:0000313" key="3">
    <source>
        <dbReference type="EMBL" id="CAE0673666.1"/>
    </source>
</evidence>
<dbReference type="EMBL" id="HBIV01035513">
    <property type="protein sequence ID" value="CAE0673666.1"/>
    <property type="molecule type" value="Transcribed_RNA"/>
</dbReference>
<organism evidence="3">
    <name type="scientific">Lotharella globosa</name>
    <dbReference type="NCBI Taxonomy" id="91324"/>
    <lineage>
        <taxon>Eukaryota</taxon>
        <taxon>Sar</taxon>
        <taxon>Rhizaria</taxon>
        <taxon>Cercozoa</taxon>
        <taxon>Chlorarachniophyceae</taxon>
        <taxon>Lotharella</taxon>
    </lineage>
</organism>
<feature type="repeat" description="RCC1" evidence="2">
    <location>
        <begin position="424"/>
        <end position="473"/>
    </location>
</feature>
<protein>
    <recommendedName>
        <fullName evidence="4">Regulator of chromosome condensation</fullName>
    </recommendedName>
</protein>